<evidence type="ECO:0000313" key="8">
    <source>
        <dbReference type="EMBL" id="WAR11209.1"/>
    </source>
</evidence>
<evidence type="ECO:0000256" key="3">
    <source>
        <dbReference type="ARBA" id="ARBA00022771"/>
    </source>
</evidence>
<keyword evidence="2" id="KW-0479">Metal-binding</keyword>
<organism evidence="8 9">
    <name type="scientific">Mya arenaria</name>
    <name type="common">Soft-shell clam</name>
    <dbReference type="NCBI Taxonomy" id="6604"/>
    <lineage>
        <taxon>Eukaryota</taxon>
        <taxon>Metazoa</taxon>
        <taxon>Spiralia</taxon>
        <taxon>Lophotrochozoa</taxon>
        <taxon>Mollusca</taxon>
        <taxon>Bivalvia</taxon>
        <taxon>Autobranchia</taxon>
        <taxon>Heteroconchia</taxon>
        <taxon>Euheterodonta</taxon>
        <taxon>Imparidentia</taxon>
        <taxon>Neoheterodontei</taxon>
        <taxon>Myida</taxon>
        <taxon>Myoidea</taxon>
        <taxon>Myidae</taxon>
        <taxon>Mya</taxon>
    </lineage>
</organism>
<keyword evidence="3" id="KW-0863">Zinc-finger</keyword>
<proteinExistence type="predicted"/>
<dbReference type="InterPro" id="IPR027806">
    <property type="entry name" value="HARBI1_dom"/>
</dbReference>
<dbReference type="EMBL" id="CP111018">
    <property type="protein sequence ID" value="WAR11209.1"/>
    <property type="molecule type" value="Genomic_DNA"/>
</dbReference>
<dbReference type="Pfam" id="PF13359">
    <property type="entry name" value="DDE_Tnp_4"/>
    <property type="match status" value="1"/>
</dbReference>
<dbReference type="Proteomes" id="UP001164746">
    <property type="component" value="Chromosome 7"/>
</dbReference>
<dbReference type="Pfam" id="PF05485">
    <property type="entry name" value="THAP"/>
    <property type="match status" value="1"/>
</dbReference>
<evidence type="ECO:0000313" key="9">
    <source>
        <dbReference type="Proteomes" id="UP001164746"/>
    </source>
</evidence>
<evidence type="ECO:0000259" key="6">
    <source>
        <dbReference type="Pfam" id="PF05485"/>
    </source>
</evidence>
<dbReference type="PANTHER" id="PTHR23080:SF143">
    <property type="entry name" value="SI:DKEY-56D12.4"/>
    <property type="match status" value="1"/>
</dbReference>
<evidence type="ECO:0000256" key="1">
    <source>
        <dbReference type="ARBA" id="ARBA00001968"/>
    </source>
</evidence>
<comment type="cofactor">
    <cofactor evidence="1">
        <name>a divalent metal cation</name>
        <dbReference type="ChEBI" id="CHEBI:60240"/>
    </cofactor>
</comment>
<protein>
    <recommendedName>
        <fullName evidence="10">THAP-type domain-containing protein</fullName>
    </recommendedName>
</protein>
<feature type="domain" description="DDE Tnp4" evidence="7">
    <location>
        <begin position="171"/>
        <end position="312"/>
    </location>
</feature>
<evidence type="ECO:0000256" key="5">
    <source>
        <dbReference type="ARBA" id="ARBA00023125"/>
    </source>
</evidence>
<dbReference type="PANTHER" id="PTHR23080">
    <property type="entry name" value="THAP DOMAIN PROTEIN"/>
    <property type="match status" value="1"/>
</dbReference>
<evidence type="ECO:0008006" key="10">
    <source>
        <dbReference type="Google" id="ProtNLM"/>
    </source>
</evidence>
<dbReference type="InterPro" id="IPR006612">
    <property type="entry name" value="THAP_Znf"/>
</dbReference>
<accession>A0ABY7ES34</accession>
<gene>
    <name evidence="8" type="ORF">MAR_036285</name>
</gene>
<sequence length="319" mass="35892">MPTSCSAPGFPKEKERMLKWLLAVGRRSLSGRQHVKLWEPSAHYRICSMHFAEVSCFNCHPSVFSFATTAKQPEQTPARADRFKHLQRRTPVVTPNDKENCLPANGIDEIAEAFLMHRSRTSPIQAELDKQTADYSSMQKDYQLLTCENIDLKEQIKKTNFTYNLGNSMANNTLARASTWSNYKSHNKLYFLIGITPYGSESFLFKCWGGQVSDKEITARSGFYDVIEVSDLVLADRGFLIADELAAHGTSLAIPPFAKEKKGSGMCEKSLAYKLRGQSSVKKIFQILKNTLPISLIRHADSILTICAAFTNLHPKFVK</sequence>
<evidence type="ECO:0000256" key="4">
    <source>
        <dbReference type="ARBA" id="ARBA00022833"/>
    </source>
</evidence>
<keyword evidence="5" id="KW-0238">DNA-binding</keyword>
<keyword evidence="4" id="KW-0862">Zinc</keyword>
<name>A0ABY7ES34_MYAAR</name>
<reference evidence="8" key="1">
    <citation type="submission" date="2022-11" db="EMBL/GenBank/DDBJ databases">
        <title>Centuries of genome instability and evolution in soft-shell clam transmissible cancer (bioRxiv).</title>
        <authorList>
            <person name="Hart S.F.M."/>
            <person name="Yonemitsu M.A."/>
            <person name="Giersch R.M."/>
            <person name="Beal B.F."/>
            <person name="Arriagada G."/>
            <person name="Davis B.W."/>
            <person name="Ostrander E.A."/>
            <person name="Goff S.P."/>
            <person name="Metzger M.J."/>
        </authorList>
    </citation>
    <scope>NUCLEOTIDE SEQUENCE</scope>
    <source>
        <strain evidence="8">MELC-2E11</strain>
        <tissue evidence="8">Siphon/mantle</tissue>
    </source>
</reference>
<evidence type="ECO:0000256" key="2">
    <source>
        <dbReference type="ARBA" id="ARBA00022723"/>
    </source>
</evidence>
<evidence type="ECO:0000259" key="7">
    <source>
        <dbReference type="Pfam" id="PF13359"/>
    </source>
</evidence>
<dbReference type="SUPFAM" id="SSF57716">
    <property type="entry name" value="Glucocorticoid receptor-like (DNA-binding domain)"/>
    <property type="match status" value="1"/>
</dbReference>
<feature type="domain" description="THAP-type" evidence="6">
    <location>
        <begin position="9"/>
        <end position="57"/>
    </location>
</feature>
<keyword evidence="9" id="KW-1185">Reference proteome</keyword>